<dbReference type="Gene3D" id="2.30.30.380">
    <property type="entry name" value="Zn-finger domain of Sec23/24"/>
    <property type="match status" value="1"/>
</dbReference>
<dbReference type="InterPro" id="IPR036443">
    <property type="entry name" value="Znf_RanBP2_sf"/>
</dbReference>
<evidence type="ECO:0000256" key="11">
    <source>
        <dbReference type="PROSITE-ProRule" id="PRU00322"/>
    </source>
</evidence>
<keyword evidence="5" id="KW-0479">Metal-binding</keyword>
<dbReference type="SUPFAM" id="SSF90209">
    <property type="entry name" value="Ran binding protein zinc finger-like"/>
    <property type="match status" value="1"/>
</dbReference>
<evidence type="ECO:0000256" key="10">
    <source>
        <dbReference type="ARBA" id="ARBA00023136"/>
    </source>
</evidence>
<dbReference type="Pfam" id="PF01694">
    <property type="entry name" value="Rhomboid"/>
    <property type="match status" value="1"/>
</dbReference>
<gene>
    <name evidence="15" type="ORF">HHK36_020988</name>
</gene>
<keyword evidence="16" id="KW-1185">Reference proteome</keyword>
<evidence type="ECO:0000256" key="5">
    <source>
        <dbReference type="ARBA" id="ARBA00022723"/>
    </source>
</evidence>
<feature type="signal peptide" evidence="13">
    <location>
        <begin position="1"/>
        <end position="27"/>
    </location>
</feature>
<keyword evidence="7" id="KW-0378">Hydrolase</keyword>
<dbReference type="AlphaFoldDB" id="A0A835D8H6"/>
<keyword evidence="8" id="KW-0862">Zinc</keyword>
<evidence type="ECO:0000313" key="15">
    <source>
        <dbReference type="EMBL" id="KAF8394773.1"/>
    </source>
</evidence>
<dbReference type="GO" id="GO:0016020">
    <property type="term" value="C:membrane"/>
    <property type="evidence" value="ECO:0007669"/>
    <property type="project" value="UniProtKB-SubCell"/>
</dbReference>
<dbReference type="InterPro" id="IPR001876">
    <property type="entry name" value="Znf_RanBP2"/>
</dbReference>
<dbReference type="InterPro" id="IPR022764">
    <property type="entry name" value="Peptidase_S54_rhomboid_dom"/>
</dbReference>
<evidence type="ECO:0000256" key="8">
    <source>
        <dbReference type="ARBA" id="ARBA00022833"/>
    </source>
</evidence>
<keyword evidence="4 12" id="KW-0812">Transmembrane</keyword>
<keyword evidence="9 12" id="KW-1133">Transmembrane helix</keyword>
<dbReference type="PANTHER" id="PTHR43066">
    <property type="entry name" value="RHOMBOID-RELATED PROTEIN"/>
    <property type="match status" value="1"/>
</dbReference>
<feature type="domain" description="RanBP2-type" evidence="14">
    <location>
        <begin position="419"/>
        <end position="448"/>
    </location>
</feature>
<dbReference type="Pfam" id="PF00641">
    <property type="entry name" value="Zn_ribbon_RanBP"/>
    <property type="match status" value="1"/>
</dbReference>
<dbReference type="OMA" id="GLMALMY"/>
<dbReference type="PANTHER" id="PTHR43066:SF1">
    <property type="entry name" value="RHOMBOID PROTEIN 2"/>
    <property type="match status" value="1"/>
</dbReference>
<comment type="similarity">
    <text evidence="2">Belongs to the peptidase S54 family.</text>
</comment>
<dbReference type="OrthoDB" id="10257275at2759"/>
<feature type="transmembrane region" description="Helical" evidence="12">
    <location>
        <begin position="375"/>
        <end position="393"/>
    </location>
</feature>
<dbReference type="SMART" id="SM00547">
    <property type="entry name" value="ZnF_RBZ"/>
    <property type="match status" value="1"/>
</dbReference>
<sequence length="478" mass="54045">MHEHESWFEPQLGLFLPFGLRLHLVLAEEFIARLLYAEDGEVNESIPVFLSSISVLGRNSLTFSSGRRTEGKMSMSILIDGRFSPIPNPMREAVVRLWCHRFFETGLVGVGNLACPVDLGYKVESLDSVVVILSFVWPIHSKQKREREKMERGGRRVSRGLIPFLALHAVNEYYRLERKPPVTAGLLVANTLIYLRPGFLDNILPTLDEVWFNPHLILKHRDIKRFFLSAVYHMGESHLVYNMMSLLWKGIQLETSMGSIEFASMVATLLGMSQGITLLLAKALLVFDYERAYYYEHSVGFSGVLFAMKVVLNSQSENYTYVHGLVVPARHAAWVELILIQMFVPGVSFLGHLGGILAGILYLRLKGAYSGPDPLRTIIRGITGVLSWPLRFVRDFFRYRRRRISGRGAVGGTWAGRSVSGVWRCPACTYDNSGWLNVCEMCGTGRSGDGLSSNPPSNQARNLSLEELRRWRVERFGR</sequence>
<accession>A0A835D8H6</accession>
<keyword evidence="6 11" id="KW-0863">Zinc-finger</keyword>
<evidence type="ECO:0000256" key="3">
    <source>
        <dbReference type="ARBA" id="ARBA00022670"/>
    </source>
</evidence>
<evidence type="ECO:0000256" key="2">
    <source>
        <dbReference type="ARBA" id="ARBA00009045"/>
    </source>
</evidence>
<dbReference type="Proteomes" id="UP000655225">
    <property type="component" value="Unassembled WGS sequence"/>
</dbReference>
<organism evidence="15 16">
    <name type="scientific">Tetracentron sinense</name>
    <name type="common">Spur-leaf</name>
    <dbReference type="NCBI Taxonomy" id="13715"/>
    <lineage>
        <taxon>Eukaryota</taxon>
        <taxon>Viridiplantae</taxon>
        <taxon>Streptophyta</taxon>
        <taxon>Embryophyta</taxon>
        <taxon>Tracheophyta</taxon>
        <taxon>Spermatophyta</taxon>
        <taxon>Magnoliopsida</taxon>
        <taxon>Trochodendrales</taxon>
        <taxon>Trochodendraceae</taxon>
        <taxon>Tetracentron</taxon>
    </lineage>
</organism>
<dbReference type="SUPFAM" id="SSF144091">
    <property type="entry name" value="Rhomboid-like"/>
    <property type="match status" value="1"/>
</dbReference>
<evidence type="ECO:0000256" key="4">
    <source>
        <dbReference type="ARBA" id="ARBA00022692"/>
    </source>
</evidence>
<dbReference type="FunFam" id="1.20.1540.10:FF:000026">
    <property type="entry name" value="Rhomboid-like protein 14, mitochondrial"/>
    <property type="match status" value="1"/>
</dbReference>
<dbReference type="GO" id="GO:0004252">
    <property type="term" value="F:serine-type endopeptidase activity"/>
    <property type="evidence" value="ECO:0007669"/>
    <property type="project" value="InterPro"/>
</dbReference>
<evidence type="ECO:0000256" key="13">
    <source>
        <dbReference type="SAM" id="SignalP"/>
    </source>
</evidence>
<feature type="chain" id="PRO_5032678059" description="RanBP2-type domain-containing protein" evidence="13">
    <location>
        <begin position="28"/>
        <end position="478"/>
    </location>
</feature>
<feature type="transmembrane region" description="Helical" evidence="12">
    <location>
        <begin position="260"/>
        <end position="281"/>
    </location>
</feature>
<dbReference type="PROSITE" id="PS50199">
    <property type="entry name" value="ZF_RANBP2_2"/>
    <property type="match status" value="1"/>
</dbReference>
<evidence type="ECO:0000256" key="9">
    <source>
        <dbReference type="ARBA" id="ARBA00022989"/>
    </source>
</evidence>
<proteinExistence type="inferred from homology"/>
<dbReference type="Gene3D" id="1.20.1540.10">
    <property type="entry name" value="Rhomboid-like"/>
    <property type="match status" value="1"/>
</dbReference>
<evidence type="ECO:0000259" key="14">
    <source>
        <dbReference type="PROSITE" id="PS50199"/>
    </source>
</evidence>
<evidence type="ECO:0000313" key="16">
    <source>
        <dbReference type="Proteomes" id="UP000655225"/>
    </source>
</evidence>
<dbReference type="EMBL" id="JABCRI010000014">
    <property type="protein sequence ID" value="KAF8394773.1"/>
    <property type="molecule type" value="Genomic_DNA"/>
</dbReference>
<dbReference type="InterPro" id="IPR035952">
    <property type="entry name" value="Rhomboid-like_sf"/>
</dbReference>
<reference evidence="15 16" key="1">
    <citation type="submission" date="2020-04" db="EMBL/GenBank/DDBJ databases">
        <title>Plant Genome Project.</title>
        <authorList>
            <person name="Zhang R.-G."/>
        </authorList>
    </citation>
    <scope>NUCLEOTIDE SEQUENCE [LARGE SCALE GENOMIC DNA]</scope>
    <source>
        <strain evidence="15">YNK0</strain>
        <tissue evidence="15">Leaf</tissue>
    </source>
</reference>
<keyword evidence="3" id="KW-0645">Protease</keyword>
<comment type="caution">
    <text evidence="15">The sequence shown here is derived from an EMBL/GenBank/DDBJ whole genome shotgun (WGS) entry which is preliminary data.</text>
</comment>
<comment type="subcellular location">
    <subcellularLocation>
        <location evidence="1">Membrane</location>
        <topology evidence="1">Multi-pass membrane protein</topology>
    </subcellularLocation>
</comment>
<dbReference type="GO" id="GO:0006508">
    <property type="term" value="P:proteolysis"/>
    <property type="evidence" value="ECO:0007669"/>
    <property type="project" value="UniProtKB-KW"/>
</dbReference>
<dbReference type="GO" id="GO:0008270">
    <property type="term" value="F:zinc ion binding"/>
    <property type="evidence" value="ECO:0007669"/>
    <property type="project" value="UniProtKB-KW"/>
</dbReference>
<name>A0A835D8H6_TETSI</name>
<keyword evidence="13" id="KW-0732">Signal</keyword>
<feature type="transmembrane region" description="Helical" evidence="12">
    <location>
        <begin position="333"/>
        <end position="363"/>
    </location>
</feature>
<keyword evidence="10 12" id="KW-0472">Membrane</keyword>
<dbReference type="PROSITE" id="PS01358">
    <property type="entry name" value="ZF_RANBP2_1"/>
    <property type="match status" value="1"/>
</dbReference>
<evidence type="ECO:0000256" key="1">
    <source>
        <dbReference type="ARBA" id="ARBA00004141"/>
    </source>
</evidence>
<evidence type="ECO:0000256" key="7">
    <source>
        <dbReference type="ARBA" id="ARBA00022801"/>
    </source>
</evidence>
<evidence type="ECO:0000256" key="6">
    <source>
        <dbReference type="ARBA" id="ARBA00022771"/>
    </source>
</evidence>
<protein>
    <recommendedName>
        <fullName evidence="14">RanBP2-type domain-containing protein</fullName>
    </recommendedName>
</protein>
<evidence type="ECO:0000256" key="12">
    <source>
        <dbReference type="SAM" id="Phobius"/>
    </source>
</evidence>